<dbReference type="PANTHER" id="PTHR21530:SF7">
    <property type="entry name" value="TRAB DOMAIN-CONTAINING PROTEIN"/>
    <property type="match status" value="1"/>
</dbReference>
<sequence length="418" mass="47707">MTSINSDANFKEETKFKVAEEFDTYTLLDEDDENENFDMVLLSVPPGWPHNKARLICKACLELMDETINGDDLEANQLTPTHVVDNDKVNEIVNMQPEYDETIDERLPETVTLLKTPDGGKLYLIGTAHFSVESQNDVATIIRAVQPHVVAVELCRHRVQIMQFNEEALYENAANFDFHTVVDMLREFGLYKGLMHIVLSRKVADIVKQLGMPPGGEFRTAFEEAKKVPNCMIHLADRSIDITFQRTLCQLTWWEIIKLLWMVVRLDARISKEDVERFKGKHLIAEMVTKLKEEFPSIERTFIRERDVYLAYSLQVSTQRAILKPDVTEPLRIVAVVGIGHVTGITELWGNVKTDDIRPIMRVPPQAWSTKILKYTIKASLLGVILYMGYRFIPLPKSSALQTMRSSIVGLLDVSGRN</sequence>
<dbReference type="RefSeq" id="XP_017893097.1">
    <property type="nucleotide sequence ID" value="XM_018037608.2"/>
</dbReference>
<dbReference type="Pfam" id="PF01963">
    <property type="entry name" value="TraB_PrgY_gumN"/>
    <property type="match status" value="1"/>
</dbReference>
<keyword evidence="1" id="KW-1185">Reference proteome</keyword>
<dbReference type="RefSeq" id="XP_017893100.1">
    <property type="nucleotide sequence ID" value="XM_018037611.2"/>
</dbReference>
<evidence type="ECO:0000313" key="4">
    <source>
        <dbReference type="RefSeq" id="XP_017893099.1"/>
    </source>
</evidence>
<evidence type="ECO:0000313" key="6">
    <source>
        <dbReference type="RefSeq" id="XP_017893101.1"/>
    </source>
</evidence>
<dbReference type="AlphaFoldDB" id="A0AAJ7NFR2"/>
<dbReference type="Proteomes" id="UP000694925">
    <property type="component" value="Unplaced"/>
</dbReference>
<evidence type="ECO:0000313" key="3">
    <source>
        <dbReference type="RefSeq" id="XP_017893098.1"/>
    </source>
</evidence>
<dbReference type="RefSeq" id="XP_017893099.1">
    <property type="nucleotide sequence ID" value="XM_018037610.2"/>
</dbReference>
<evidence type="ECO:0000313" key="2">
    <source>
        <dbReference type="RefSeq" id="XP_017893097.1"/>
    </source>
</evidence>
<gene>
    <name evidence="2 3 4 5 6" type="primary">LOC108632804</name>
</gene>
<reference evidence="2 3" key="1">
    <citation type="submission" date="2025-04" db="UniProtKB">
        <authorList>
            <consortium name="RefSeq"/>
        </authorList>
    </citation>
    <scope>IDENTIFICATION</scope>
    <source>
        <tissue evidence="2 3">Whole body</tissue>
    </source>
</reference>
<dbReference type="RefSeq" id="XP_017893098.1">
    <property type="nucleotide sequence ID" value="XM_018037609.2"/>
</dbReference>
<dbReference type="InterPro" id="IPR002816">
    <property type="entry name" value="TraB/PrgY/GumN_fam"/>
</dbReference>
<dbReference type="RefSeq" id="XP_017893101.1">
    <property type="nucleotide sequence ID" value="XM_018037612.2"/>
</dbReference>
<dbReference type="GeneID" id="108632804"/>
<dbReference type="PANTHER" id="PTHR21530">
    <property type="entry name" value="PHEROMONE SHUTDOWN PROTEIN"/>
    <property type="match status" value="1"/>
</dbReference>
<organism evidence="1 3">
    <name type="scientific">Ceratina calcarata</name>
    <dbReference type="NCBI Taxonomy" id="156304"/>
    <lineage>
        <taxon>Eukaryota</taxon>
        <taxon>Metazoa</taxon>
        <taxon>Ecdysozoa</taxon>
        <taxon>Arthropoda</taxon>
        <taxon>Hexapoda</taxon>
        <taxon>Insecta</taxon>
        <taxon>Pterygota</taxon>
        <taxon>Neoptera</taxon>
        <taxon>Endopterygota</taxon>
        <taxon>Hymenoptera</taxon>
        <taxon>Apocrita</taxon>
        <taxon>Aculeata</taxon>
        <taxon>Apoidea</taxon>
        <taxon>Anthophila</taxon>
        <taxon>Apidae</taxon>
        <taxon>Ceratina</taxon>
        <taxon>Zadontomerus</taxon>
    </lineage>
</organism>
<evidence type="ECO:0000313" key="1">
    <source>
        <dbReference type="Proteomes" id="UP000694925"/>
    </source>
</evidence>
<proteinExistence type="predicted"/>
<evidence type="ECO:0000313" key="5">
    <source>
        <dbReference type="RefSeq" id="XP_017893100.1"/>
    </source>
</evidence>
<accession>A0AAJ7NFR2</accession>
<dbReference type="KEGG" id="ccal:108632804"/>
<dbReference type="CDD" id="cd14726">
    <property type="entry name" value="TraB_PrgY-like"/>
    <property type="match status" value="1"/>
</dbReference>
<protein>
    <submittedName>
        <fullName evidence="2 3">TraB domain-containing protein isoform X1</fullName>
    </submittedName>
</protein>
<dbReference type="InterPro" id="IPR046345">
    <property type="entry name" value="TraB_PrgY-like"/>
</dbReference>
<name>A0AAJ7NFR2_9HYME</name>